<keyword evidence="2 3" id="KW-0812">Transmembrane</keyword>
<dbReference type="InParanoid" id="Q23U34"/>
<feature type="transmembrane region" description="Helical" evidence="2">
    <location>
        <begin position="6"/>
        <end position="21"/>
    </location>
</feature>
<dbReference type="GeneID" id="7824786"/>
<accession>Q23U34</accession>
<feature type="transmembrane region" description="Helical" evidence="2">
    <location>
        <begin position="347"/>
        <end position="364"/>
    </location>
</feature>
<dbReference type="Proteomes" id="UP000009168">
    <property type="component" value="Unassembled WGS sequence"/>
</dbReference>
<organism evidence="3 4">
    <name type="scientific">Tetrahymena thermophila (strain SB210)</name>
    <dbReference type="NCBI Taxonomy" id="312017"/>
    <lineage>
        <taxon>Eukaryota</taxon>
        <taxon>Sar</taxon>
        <taxon>Alveolata</taxon>
        <taxon>Ciliophora</taxon>
        <taxon>Intramacronucleata</taxon>
        <taxon>Oligohymenophorea</taxon>
        <taxon>Hymenostomatida</taxon>
        <taxon>Tetrahymenina</taxon>
        <taxon>Tetrahymenidae</taxon>
        <taxon>Tetrahymena</taxon>
    </lineage>
</organism>
<feature type="transmembrane region" description="Helical" evidence="2">
    <location>
        <begin position="216"/>
        <end position="238"/>
    </location>
</feature>
<keyword evidence="2" id="KW-1133">Transmembrane helix</keyword>
<evidence type="ECO:0000256" key="2">
    <source>
        <dbReference type="SAM" id="Phobius"/>
    </source>
</evidence>
<dbReference type="KEGG" id="tet:TTHERM_01195950"/>
<proteinExistence type="predicted"/>
<name>Q23U34_TETTS</name>
<keyword evidence="1" id="KW-0175">Coiled coil</keyword>
<evidence type="ECO:0000313" key="4">
    <source>
        <dbReference type="Proteomes" id="UP000009168"/>
    </source>
</evidence>
<evidence type="ECO:0000256" key="1">
    <source>
        <dbReference type="SAM" id="Coils"/>
    </source>
</evidence>
<feature type="transmembrane region" description="Helical" evidence="2">
    <location>
        <begin position="124"/>
        <end position="144"/>
    </location>
</feature>
<gene>
    <name evidence="3" type="ORF">TTHERM_01195950</name>
</gene>
<keyword evidence="2" id="KW-0472">Membrane</keyword>
<evidence type="ECO:0000313" key="3">
    <source>
        <dbReference type="EMBL" id="EAS00016.1"/>
    </source>
</evidence>
<reference evidence="4" key="1">
    <citation type="journal article" date="2006" name="PLoS Biol.">
        <title>Macronuclear genome sequence of the ciliate Tetrahymena thermophila, a model eukaryote.</title>
        <authorList>
            <person name="Eisen J.A."/>
            <person name="Coyne R.S."/>
            <person name="Wu M."/>
            <person name="Wu D."/>
            <person name="Thiagarajan M."/>
            <person name="Wortman J.R."/>
            <person name="Badger J.H."/>
            <person name="Ren Q."/>
            <person name="Amedeo P."/>
            <person name="Jones K.M."/>
            <person name="Tallon L.J."/>
            <person name="Delcher A.L."/>
            <person name="Salzberg S.L."/>
            <person name="Silva J.C."/>
            <person name="Haas B.J."/>
            <person name="Majoros W.H."/>
            <person name="Farzad M."/>
            <person name="Carlton J.M."/>
            <person name="Smith R.K. Jr."/>
            <person name="Garg J."/>
            <person name="Pearlman R.E."/>
            <person name="Karrer K.M."/>
            <person name="Sun L."/>
            <person name="Manning G."/>
            <person name="Elde N.C."/>
            <person name="Turkewitz A.P."/>
            <person name="Asai D.J."/>
            <person name="Wilkes D.E."/>
            <person name="Wang Y."/>
            <person name="Cai H."/>
            <person name="Collins K."/>
            <person name="Stewart B.A."/>
            <person name="Lee S.R."/>
            <person name="Wilamowska K."/>
            <person name="Weinberg Z."/>
            <person name="Ruzzo W.L."/>
            <person name="Wloga D."/>
            <person name="Gaertig J."/>
            <person name="Frankel J."/>
            <person name="Tsao C.-C."/>
            <person name="Gorovsky M.A."/>
            <person name="Keeling P.J."/>
            <person name="Waller R.F."/>
            <person name="Patron N.J."/>
            <person name="Cherry J.M."/>
            <person name="Stover N.A."/>
            <person name="Krieger C.J."/>
            <person name="del Toro C."/>
            <person name="Ryder H.F."/>
            <person name="Williamson S.C."/>
            <person name="Barbeau R.A."/>
            <person name="Hamilton E.P."/>
            <person name="Orias E."/>
        </authorList>
    </citation>
    <scope>NUCLEOTIDE SEQUENCE [LARGE SCALE GENOMIC DNA]</scope>
    <source>
        <strain evidence="4">SB210</strain>
    </source>
</reference>
<dbReference type="RefSeq" id="XP_001020261.1">
    <property type="nucleotide sequence ID" value="XM_001020261.3"/>
</dbReference>
<dbReference type="HOGENOM" id="CLU_527361_0_0_1"/>
<feature type="transmembrane region" description="Helical" evidence="2">
    <location>
        <begin position="156"/>
        <end position="175"/>
    </location>
</feature>
<feature type="transmembrane region" description="Helical" evidence="2">
    <location>
        <begin position="89"/>
        <end position="112"/>
    </location>
</feature>
<keyword evidence="4" id="KW-1185">Reference proteome</keyword>
<dbReference type="OMA" id="QVPFAND"/>
<dbReference type="EMBL" id="GG662631">
    <property type="protein sequence ID" value="EAS00016.1"/>
    <property type="molecule type" value="Genomic_DNA"/>
</dbReference>
<sequence length="517" mass="58944">MGVLNLDLVIFGSLIFIYNRIKQIKPDMLFLAKGTAVFLPPDEKDVKDTRKEQEKNSKKGGKVPLMPIKMIKATYDFFSKYKFSVELDIVIMLLICLVGQITISEILRMTILKKLEIEKNDLNFGFALGLSILLLTIAYLCKSVKIAGWKSTDVKTAFWIAVLTCLVVLAVFIGIKDVIPVDFNKAYLSQSKHLDFVLSPETQTTGAVQNSQLSILIFRLGCVFLIGVITFSISPTIIRFTNCYSWNLSQQAELLQKEEEKAEKEAELKNSKKNDNPFENVIEDREENLEQGVQKQSNLTLQDHKKNMTIFNISLVINLITVVLWITPVIDALESNFGKEFTQYLPLIRYLLIFVQTGLLLLTIKYQVQVFMFKSFYYLKTLSTDSSEINYQAVKVKTSAYIQSLIYVTFQIFVTIIIPAVLSGLLLYKVYICPNNNIPTQSAETQQAQDQAQADSGDFVSIHTANMKKVYGNIKEYSLFNNYFIETILTFFLFNIQLIQYALKIIFIIVSRQNKGV</sequence>
<feature type="transmembrane region" description="Helical" evidence="2">
    <location>
        <begin position="309"/>
        <end position="327"/>
    </location>
</feature>
<feature type="coiled-coil region" evidence="1">
    <location>
        <begin position="245"/>
        <end position="275"/>
    </location>
</feature>
<feature type="transmembrane region" description="Helical" evidence="2">
    <location>
        <begin position="405"/>
        <end position="428"/>
    </location>
</feature>
<protein>
    <submittedName>
        <fullName evidence="3">Transmembrane protein, putative</fullName>
    </submittedName>
</protein>
<feature type="transmembrane region" description="Helical" evidence="2">
    <location>
        <begin position="488"/>
        <end position="510"/>
    </location>
</feature>
<dbReference type="AlphaFoldDB" id="Q23U34"/>
<dbReference type="eggNOG" id="ENOG502SUED">
    <property type="taxonomic scope" value="Eukaryota"/>
</dbReference>